<name>A0A8S5SGN5_9CAUD</name>
<evidence type="ECO:0000313" key="1">
    <source>
        <dbReference type="EMBL" id="DAF49794.1"/>
    </source>
</evidence>
<protein>
    <submittedName>
        <fullName evidence="1">Uncharacterized protein</fullName>
    </submittedName>
</protein>
<organism evidence="1">
    <name type="scientific">Myoviridae sp. ctyhJ29</name>
    <dbReference type="NCBI Taxonomy" id="2827719"/>
    <lineage>
        <taxon>Viruses</taxon>
        <taxon>Duplodnaviria</taxon>
        <taxon>Heunggongvirae</taxon>
        <taxon>Uroviricota</taxon>
        <taxon>Caudoviricetes</taxon>
    </lineage>
</organism>
<proteinExistence type="predicted"/>
<accession>A0A8S5SGN5</accession>
<dbReference type="EMBL" id="BK032588">
    <property type="protein sequence ID" value="DAF49794.1"/>
    <property type="molecule type" value="Genomic_DNA"/>
</dbReference>
<reference evidence="1" key="1">
    <citation type="journal article" date="2021" name="Proc. Natl. Acad. Sci. U.S.A.">
        <title>A Catalog of Tens of Thousands of Viruses from Human Metagenomes Reveals Hidden Associations with Chronic Diseases.</title>
        <authorList>
            <person name="Tisza M.J."/>
            <person name="Buck C.B."/>
        </authorList>
    </citation>
    <scope>NUCLEOTIDE SEQUENCE</scope>
    <source>
        <strain evidence="1">CtyhJ29</strain>
    </source>
</reference>
<sequence length="99" mass="11703">MLKDKVNRCTCHEGHHIKTLRYIVSRIIIFRNNIIICLEDELGVFRERKFNVRIGADGRLYFLKIRLRRSEVSVRGIVDISNRLDDEILYISVRNCARG</sequence>